<dbReference type="EMBL" id="WCRS01000003">
    <property type="protein sequence ID" value="KAB4476956.1"/>
    <property type="molecule type" value="Genomic_DNA"/>
</dbReference>
<evidence type="ECO:0000256" key="1">
    <source>
        <dbReference type="SAM" id="SignalP"/>
    </source>
</evidence>
<evidence type="ECO:0000313" key="2">
    <source>
        <dbReference type="EMBL" id="KAB4476956.1"/>
    </source>
</evidence>
<comment type="caution">
    <text evidence="2">The sequence shown here is derived from an EMBL/GenBank/DDBJ whole genome shotgun (WGS) entry which is preliminary data.</text>
</comment>
<dbReference type="Proteomes" id="UP000488521">
    <property type="component" value="Unassembled WGS sequence"/>
</dbReference>
<dbReference type="AlphaFoldDB" id="A0A6I0SEJ9"/>
<feature type="signal peptide" evidence="1">
    <location>
        <begin position="1"/>
        <end position="20"/>
    </location>
</feature>
<evidence type="ECO:0000313" key="3">
    <source>
        <dbReference type="Proteomes" id="UP000488521"/>
    </source>
</evidence>
<dbReference type="RefSeq" id="WP_016269443.1">
    <property type="nucleotide sequence ID" value="NZ_CAXTFL010000002.1"/>
</dbReference>
<evidence type="ECO:0008006" key="4">
    <source>
        <dbReference type="Google" id="ProtNLM"/>
    </source>
</evidence>
<reference evidence="2 3" key="1">
    <citation type="journal article" date="2019" name="Nat. Med.">
        <title>A library of human gut bacterial isolates paired with longitudinal multiomics data enables mechanistic microbiome research.</title>
        <authorList>
            <person name="Poyet M."/>
            <person name="Groussin M."/>
            <person name="Gibbons S.M."/>
            <person name="Avila-Pacheco J."/>
            <person name="Jiang X."/>
            <person name="Kearney S.M."/>
            <person name="Perrotta A.R."/>
            <person name="Berdy B."/>
            <person name="Zhao S."/>
            <person name="Lieberman T.D."/>
            <person name="Swanson P.K."/>
            <person name="Smith M."/>
            <person name="Roesemann S."/>
            <person name="Alexander J.E."/>
            <person name="Rich S.A."/>
            <person name="Livny J."/>
            <person name="Vlamakis H."/>
            <person name="Clish C."/>
            <person name="Bullock K."/>
            <person name="Deik A."/>
            <person name="Scott J."/>
            <person name="Pierce K.A."/>
            <person name="Xavier R.J."/>
            <person name="Alm E.J."/>
        </authorList>
    </citation>
    <scope>NUCLEOTIDE SEQUENCE [LARGE SCALE GENOMIC DNA]</scope>
    <source>
        <strain evidence="2 3">BIOML-A156</strain>
    </source>
</reference>
<sequence length="235" mass="26418">MKKLLLFLILLIGVSTYGTAQTYTEVVYLKNGSIIRGSFIQQTSNDSLRIRTTDGDIFICSMDEVEKITKEENLPVFKNRQRPALKGYKGFFDAGYLWDIRNSNTINANKLELSTSHGFQFNNHFYIGGGVALDRYNDAECTAVPIFADFRANFLNKKLTPFSNVRLGYTAGDITGVYVSLAAGLRITLKAKMALNLKVEFASQGHDELIIAHWFGYTDEYETLNTIGVKVGFEF</sequence>
<gene>
    <name evidence="2" type="ORF">GAN59_07220</name>
</gene>
<organism evidence="2 3">
    <name type="scientific">Bacteroides thetaiotaomicron</name>
    <dbReference type="NCBI Taxonomy" id="818"/>
    <lineage>
        <taxon>Bacteria</taxon>
        <taxon>Pseudomonadati</taxon>
        <taxon>Bacteroidota</taxon>
        <taxon>Bacteroidia</taxon>
        <taxon>Bacteroidales</taxon>
        <taxon>Bacteroidaceae</taxon>
        <taxon>Bacteroides</taxon>
    </lineage>
</organism>
<keyword evidence="1" id="KW-0732">Signal</keyword>
<protein>
    <recommendedName>
        <fullName evidence="4">DUF481 domain-containing protein</fullName>
    </recommendedName>
</protein>
<feature type="chain" id="PRO_5043215479" description="DUF481 domain-containing protein" evidence="1">
    <location>
        <begin position="21"/>
        <end position="235"/>
    </location>
</feature>
<proteinExistence type="predicted"/>
<accession>A0A6I0SEJ9</accession>
<name>A0A6I0SEJ9_BACT4</name>